<keyword evidence="1" id="KW-0812">Transmembrane</keyword>
<feature type="transmembrane region" description="Helical" evidence="1">
    <location>
        <begin position="102"/>
        <end position="123"/>
    </location>
</feature>
<gene>
    <name evidence="2" type="ORF">A9Q75_14570</name>
</gene>
<comment type="caution">
    <text evidence="2">The sequence shown here is derived from an EMBL/GenBank/DDBJ whole genome shotgun (WGS) entry which is preliminary data.</text>
</comment>
<evidence type="ECO:0000313" key="3">
    <source>
        <dbReference type="Proteomes" id="UP000243053"/>
    </source>
</evidence>
<feature type="transmembrane region" description="Helical" evidence="1">
    <location>
        <begin position="135"/>
        <end position="155"/>
    </location>
</feature>
<name>A0A1Y5EB44_COLPS</name>
<keyword evidence="1" id="KW-0472">Membrane</keyword>
<evidence type="ECO:0000256" key="1">
    <source>
        <dbReference type="SAM" id="Phobius"/>
    </source>
</evidence>
<organism evidence="2 3">
    <name type="scientific">Colwellia psychrerythraea</name>
    <name type="common">Vibrio psychroerythus</name>
    <dbReference type="NCBI Taxonomy" id="28229"/>
    <lineage>
        <taxon>Bacteria</taxon>
        <taxon>Pseudomonadati</taxon>
        <taxon>Pseudomonadota</taxon>
        <taxon>Gammaproteobacteria</taxon>
        <taxon>Alteromonadales</taxon>
        <taxon>Colwelliaceae</taxon>
        <taxon>Colwellia</taxon>
    </lineage>
</organism>
<sequence>MLINTVILFIKDLLPIFVLLCLVSTCITPNRVPHEKLVYVCFSSVVGIFAKFYYLPMMGELFDGMGIEVIKTLELVLVYFCLLIGCSSLLTQNMIAAHQSNLTIVGLVIFTVINASEFIIFLDSYLANSQSIRDVVAGLSIGLGICLSFSALLYFSLHWFIKKEFFTLLYVVWALFLSGQISQVVNLLQQVDIIKSSGALWDSTKLVKDSSEYGHLLKTLFGYEAGPSLEFIMLYTASLLLFIVTFFIKSSKKQHYDIDRV</sequence>
<proteinExistence type="predicted"/>
<feature type="transmembrane region" description="Helical" evidence="1">
    <location>
        <begin position="167"/>
        <end position="188"/>
    </location>
</feature>
<dbReference type="EMBL" id="MAAF01000084">
    <property type="protein sequence ID" value="OUR77937.1"/>
    <property type="molecule type" value="Genomic_DNA"/>
</dbReference>
<feature type="transmembrane region" description="Helical" evidence="1">
    <location>
        <begin position="6"/>
        <end position="25"/>
    </location>
</feature>
<feature type="transmembrane region" description="Helical" evidence="1">
    <location>
        <begin position="75"/>
        <end position="95"/>
    </location>
</feature>
<evidence type="ECO:0008006" key="4">
    <source>
        <dbReference type="Google" id="ProtNLM"/>
    </source>
</evidence>
<evidence type="ECO:0000313" key="2">
    <source>
        <dbReference type="EMBL" id="OUR77937.1"/>
    </source>
</evidence>
<dbReference type="Proteomes" id="UP000243053">
    <property type="component" value="Unassembled WGS sequence"/>
</dbReference>
<feature type="transmembrane region" description="Helical" evidence="1">
    <location>
        <begin position="37"/>
        <end position="55"/>
    </location>
</feature>
<reference evidence="3" key="1">
    <citation type="journal article" date="2017" name="Proc. Natl. Acad. Sci. U.S.A.">
        <title>Simulation of Deepwater Horizon oil plume reveals substrate specialization within a complex community of hydrocarbon degraders.</title>
        <authorList>
            <person name="Hu P."/>
            <person name="Dubinsky E.A."/>
            <person name="Probst A.J."/>
            <person name="Wang J."/>
            <person name="Sieber C.M.K."/>
            <person name="Tom L.M."/>
            <person name="Gardinali P."/>
            <person name="Banfield J.F."/>
            <person name="Atlas R.M."/>
            <person name="Andersen G.L."/>
        </authorList>
    </citation>
    <scope>NUCLEOTIDE SEQUENCE [LARGE SCALE GENOMIC DNA]</scope>
</reference>
<protein>
    <recommendedName>
        <fullName evidence="4">Iron permease FTR1</fullName>
    </recommendedName>
</protein>
<dbReference type="AlphaFoldDB" id="A0A1Y5EB44"/>
<accession>A0A1Y5EB44</accession>
<keyword evidence="1" id="KW-1133">Transmembrane helix</keyword>
<feature type="transmembrane region" description="Helical" evidence="1">
    <location>
        <begin position="231"/>
        <end position="248"/>
    </location>
</feature>